<evidence type="ECO:0000259" key="10">
    <source>
        <dbReference type="PROSITE" id="PS51462"/>
    </source>
</evidence>
<dbReference type="Gene3D" id="3.90.79.10">
    <property type="entry name" value="Nucleoside Triphosphate Pyrophosphohydrolase"/>
    <property type="match status" value="1"/>
</dbReference>
<dbReference type="PANTHER" id="PTHR42904">
    <property type="entry name" value="NUDIX HYDROLASE, NUDC SUBFAMILY"/>
    <property type="match status" value="1"/>
</dbReference>
<sequence length="336" mass="36472">MGSGFLKRGRSVETTAADVQLIGPLLLARGTIDRSSARRVDDQWLERAWSDPATRVLVIDNGHTLVRRTGDEVHAVLYSPDEAPLGPRFLLGVEDGVAYFAVAAPLPGIPKGDGNGRVTVPMSLDDAPEGQPVAAGLRQVGGMLGDREAGLLVFAVALEAWHSTHSHCPRCGTKTTMQAGGHIRVCPDDGSQHFPRVDPAVIMLVRDDSDRCLLARGPHWPEGRLSILAGFVEPGESLEAAVVREVAEEVGVTVVRPRYLGSQPWPFPRSLMLGFFADALDTTLTPDADEIAEARWFTRDELAQALRSGELRLPPRVSIARRLIETWYGGELVGDW</sequence>
<proteinExistence type="inferred from homology"/>
<dbReference type="InterPro" id="IPR050241">
    <property type="entry name" value="NAD-cap_RNA_hydrolase_NudC"/>
</dbReference>
<dbReference type="InterPro" id="IPR015375">
    <property type="entry name" value="NADH_PPase-like_N"/>
</dbReference>
<dbReference type="PANTHER" id="PTHR42904:SF6">
    <property type="entry name" value="NAD-CAPPED RNA HYDROLASE NUDT12"/>
    <property type="match status" value="1"/>
</dbReference>
<keyword evidence="12" id="KW-1185">Reference proteome</keyword>
<dbReference type="GO" id="GO:0019677">
    <property type="term" value="P:NAD+ catabolic process"/>
    <property type="evidence" value="ECO:0007669"/>
    <property type="project" value="TreeGrafter"/>
</dbReference>
<dbReference type="InterPro" id="IPR015376">
    <property type="entry name" value="Znr_NADH_PPase"/>
</dbReference>
<dbReference type="EMBL" id="FNFB01000042">
    <property type="protein sequence ID" value="SDM17262.1"/>
    <property type="molecule type" value="Genomic_DNA"/>
</dbReference>
<dbReference type="EC" id="3.6.1.22" evidence="4"/>
<keyword evidence="6" id="KW-0378">Hydrolase</keyword>
<dbReference type="InterPro" id="IPR049734">
    <property type="entry name" value="NudC-like_C"/>
</dbReference>
<keyword evidence="5" id="KW-0479">Metal-binding</keyword>
<dbReference type="AlphaFoldDB" id="A0A1G9R1T2"/>
<evidence type="ECO:0000313" key="11">
    <source>
        <dbReference type="EMBL" id="SDM17262.1"/>
    </source>
</evidence>
<evidence type="ECO:0000313" key="12">
    <source>
        <dbReference type="Proteomes" id="UP000198683"/>
    </source>
</evidence>
<comment type="similarity">
    <text evidence="3">Belongs to the Nudix hydrolase family. NudC subfamily.</text>
</comment>
<dbReference type="OrthoDB" id="9791656at2"/>
<evidence type="ECO:0000256" key="3">
    <source>
        <dbReference type="ARBA" id="ARBA00009595"/>
    </source>
</evidence>
<evidence type="ECO:0000256" key="8">
    <source>
        <dbReference type="ARBA" id="ARBA00023027"/>
    </source>
</evidence>
<dbReference type="Gene3D" id="3.90.79.20">
    <property type="match status" value="1"/>
</dbReference>
<comment type="cofactor">
    <cofactor evidence="2">
        <name>Zn(2+)</name>
        <dbReference type="ChEBI" id="CHEBI:29105"/>
    </cofactor>
</comment>
<gene>
    <name evidence="11" type="ORF">SAMN05421874_14225</name>
</gene>
<dbReference type="GO" id="GO:0006742">
    <property type="term" value="P:NADP+ catabolic process"/>
    <property type="evidence" value="ECO:0007669"/>
    <property type="project" value="TreeGrafter"/>
</dbReference>
<dbReference type="GO" id="GO:0005829">
    <property type="term" value="C:cytosol"/>
    <property type="evidence" value="ECO:0007669"/>
    <property type="project" value="TreeGrafter"/>
</dbReference>
<dbReference type="Pfam" id="PF09297">
    <property type="entry name" value="Zn_ribbon_NUD"/>
    <property type="match status" value="1"/>
</dbReference>
<organism evidence="11 12">
    <name type="scientific">Nonomuraea maritima</name>
    <dbReference type="NCBI Taxonomy" id="683260"/>
    <lineage>
        <taxon>Bacteria</taxon>
        <taxon>Bacillati</taxon>
        <taxon>Actinomycetota</taxon>
        <taxon>Actinomycetes</taxon>
        <taxon>Streptosporangiales</taxon>
        <taxon>Streptosporangiaceae</taxon>
        <taxon>Nonomuraea</taxon>
    </lineage>
</organism>
<dbReference type="Pfam" id="PF09296">
    <property type="entry name" value="NUDIX-like"/>
    <property type="match status" value="1"/>
</dbReference>
<dbReference type="GO" id="GO:0046872">
    <property type="term" value="F:metal ion binding"/>
    <property type="evidence" value="ECO:0007669"/>
    <property type="project" value="UniProtKB-KW"/>
</dbReference>
<dbReference type="PROSITE" id="PS51462">
    <property type="entry name" value="NUDIX"/>
    <property type="match status" value="1"/>
</dbReference>
<feature type="domain" description="Nudix hydrolase" evidence="10">
    <location>
        <begin position="195"/>
        <end position="319"/>
    </location>
</feature>
<accession>A0A1G9R1T2</accession>
<evidence type="ECO:0000256" key="1">
    <source>
        <dbReference type="ARBA" id="ARBA00001946"/>
    </source>
</evidence>
<dbReference type="InterPro" id="IPR000086">
    <property type="entry name" value="NUDIX_hydrolase_dom"/>
</dbReference>
<dbReference type="Proteomes" id="UP000198683">
    <property type="component" value="Unassembled WGS sequence"/>
</dbReference>
<keyword evidence="7" id="KW-0460">Magnesium</keyword>
<dbReference type="InterPro" id="IPR020084">
    <property type="entry name" value="NUDIX_hydrolase_CS"/>
</dbReference>
<keyword evidence="8" id="KW-0520">NAD</keyword>
<dbReference type="GO" id="GO:0035529">
    <property type="term" value="F:NADH pyrophosphatase activity"/>
    <property type="evidence" value="ECO:0007669"/>
    <property type="project" value="TreeGrafter"/>
</dbReference>
<dbReference type="NCBIfam" id="NF001299">
    <property type="entry name" value="PRK00241.1"/>
    <property type="match status" value="1"/>
</dbReference>
<comment type="cofactor">
    <cofactor evidence="1">
        <name>Mg(2+)</name>
        <dbReference type="ChEBI" id="CHEBI:18420"/>
    </cofactor>
</comment>
<name>A0A1G9R1T2_9ACTN</name>
<evidence type="ECO:0000256" key="7">
    <source>
        <dbReference type="ARBA" id="ARBA00022842"/>
    </source>
</evidence>
<comment type="catalytic activity">
    <reaction evidence="9">
        <text>a 5'-end NAD(+)-phospho-ribonucleoside in mRNA + H2O = a 5'-end phospho-adenosine-phospho-ribonucleoside in mRNA + beta-nicotinamide D-ribonucleotide + 2 H(+)</text>
        <dbReference type="Rhea" id="RHEA:60876"/>
        <dbReference type="Rhea" id="RHEA-COMP:15698"/>
        <dbReference type="Rhea" id="RHEA-COMP:15719"/>
        <dbReference type="ChEBI" id="CHEBI:14649"/>
        <dbReference type="ChEBI" id="CHEBI:15377"/>
        <dbReference type="ChEBI" id="CHEBI:15378"/>
        <dbReference type="ChEBI" id="CHEBI:144029"/>
        <dbReference type="ChEBI" id="CHEBI:144051"/>
    </reaction>
    <physiologicalReaction direction="left-to-right" evidence="9">
        <dbReference type="Rhea" id="RHEA:60877"/>
    </physiologicalReaction>
</comment>
<evidence type="ECO:0000256" key="9">
    <source>
        <dbReference type="ARBA" id="ARBA00023679"/>
    </source>
</evidence>
<dbReference type="InterPro" id="IPR015797">
    <property type="entry name" value="NUDIX_hydrolase-like_dom_sf"/>
</dbReference>
<evidence type="ECO:0000256" key="6">
    <source>
        <dbReference type="ARBA" id="ARBA00022801"/>
    </source>
</evidence>
<dbReference type="Pfam" id="PF00293">
    <property type="entry name" value="NUDIX"/>
    <property type="match status" value="1"/>
</dbReference>
<protein>
    <recommendedName>
        <fullName evidence="4">NAD(+) diphosphatase</fullName>
        <ecNumber evidence="4">3.6.1.22</ecNumber>
    </recommendedName>
</protein>
<reference evidence="11 12" key="1">
    <citation type="submission" date="2016-10" db="EMBL/GenBank/DDBJ databases">
        <authorList>
            <person name="de Groot N.N."/>
        </authorList>
    </citation>
    <scope>NUCLEOTIDE SEQUENCE [LARGE SCALE GENOMIC DNA]</scope>
    <source>
        <strain evidence="11 12">CGMCC 4.5681</strain>
    </source>
</reference>
<dbReference type="STRING" id="683260.SAMN05421874_14225"/>
<dbReference type="CDD" id="cd03429">
    <property type="entry name" value="NUDIX_NADH_pyrophosphatase_Nudt13"/>
    <property type="match status" value="1"/>
</dbReference>
<dbReference type="PROSITE" id="PS00893">
    <property type="entry name" value="NUDIX_BOX"/>
    <property type="match status" value="1"/>
</dbReference>
<evidence type="ECO:0000256" key="4">
    <source>
        <dbReference type="ARBA" id="ARBA00012381"/>
    </source>
</evidence>
<evidence type="ECO:0000256" key="5">
    <source>
        <dbReference type="ARBA" id="ARBA00022723"/>
    </source>
</evidence>
<evidence type="ECO:0000256" key="2">
    <source>
        <dbReference type="ARBA" id="ARBA00001947"/>
    </source>
</evidence>
<dbReference type="SUPFAM" id="SSF55811">
    <property type="entry name" value="Nudix"/>
    <property type="match status" value="1"/>
</dbReference>